<protein>
    <submittedName>
        <fullName evidence="2">CRISPR system precrRNA processing endoribonuclease RAMP protein Cas6</fullName>
    </submittedName>
</protein>
<sequence length="350" mass="39990">MLDGFRVGKFKFVIEAEERLQIPEYAGSALRGGFGHAFKRAVCVVRHGECDRCLVRQQCPYQYVFETPPAADTEMLRKYPAAPHPFVIEPPLNGRRNYAAGDSLEFGLTLIGRGIDYLPYFIVAFEELGRTGLGRQHGRYRLAEVRGETRNRGPDGWAMIYAGDRRVLRDDFRIRTGAEASDGHEHESRSRLFAVHDHPNDHAHDHDDDHDHGHDHGRLGIEFLTPTRLKFENRLASDLEFHILIRNLLRRLSTLSYFHCGQRLDLDFRGLIQRAQAVEAVAKDLRWVEWQRYSARQETTMLMGGFVGSAQFRGALDEFLPLLRLGEWVHVGKGTVFGLGLFKLALPDSR</sequence>
<evidence type="ECO:0000313" key="3">
    <source>
        <dbReference type="Proteomes" id="UP000741360"/>
    </source>
</evidence>
<dbReference type="EMBL" id="JACPSX010000019">
    <property type="protein sequence ID" value="MBI3013679.1"/>
    <property type="molecule type" value="Genomic_DNA"/>
</dbReference>
<dbReference type="Gene3D" id="3.30.70.1900">
    <property type="match status" value="1"/>
</dbReference>
<dbReference type="AlphaFoldDB" id="A0A932GMF2"/>
<feature type="domain" description="CRISPR-associated protein Cas6 C-terminal" evidence="1">
    <location>
        <begin position="221"/>
        <end position="340"/>
    </location>
</feature>
<organism evidence="2 3">
    <name type="scientific">Tectimicrobiota bacterium</name>
    <dbReference type="NCBI Taxonomy" id="2528274"/>
    <lineage>
        <taxon>Bacteria</taxon>
        <taxon>Pseudomonadati</taxon>
        <taxon>Nitrospinota/Tectimicrobiota group</taxon>
        <taxon>Candidatus Tectimicrobiota</taxon>
    </lineage>
</organism>
<gene>
    <name evidence="2" type="primary">cas6</name>
    <name evidence="2" type="ORF">HYY65_01135</name>
</gene>
<evidence type="ECO:0000313" key="2">
    <source>
        <dbReference type="EMBL" id="MBI3013679.1"/>
    </source>
</evidence>
<proteinExistence type="predicted"/>
<dbReference type="InterPro" id="IPR019267">
    <property type="entry name" value="CRISPR-assoc_Cas6_C"/>
</dbReference>
<name>A0A932GMF2_UNCTE</name>
<evidence type="ECO:0000259" key="1">
    <source>
        <dbReference type="Pfam" id="PF10040"/>
    </source>
</evidence>
<reference evidence="2" key="1">
    <citation type="submission" date="2020-07" db="EMBL/GenBank/DDBJ databases">
        <title>Huge and variable diversity of episymbiotic CPR bacteria and DPANN archaea in groundwater ecosystems.</title>
        <authorList>
            <person name="He C.Y."/>
            <person name="Keren R."/>
            <person name="Whittaker M."/>
            <person name="Farag I.F."/>
            <person name="Doudna J."/>
            <person name="Cate J.H.D."/>
            <person name="Banfield J.F."/>
        </authorList>
    </citation>
    <scope>NUCLEOTIDE SEQUENCE</scope>
    <source>
        <strain evidence="2">NC_groundwater_717_Ag_S-0.2um_59_8</strain>
    </source>
</reference>
<comment type="caution">
    <text evidence="2">The sequence shown here is derived from an EMBL/GenBank/DDBJ whole genome shotgun (WGS) entry which is preliminary data.</text>
</comment>
<accession>A0A932GMF2</accession>
<dbReference type="Pfam" id="PF10040">
    <property type="entry name" value="CRISPR_Cas6"/>
    <property type="match status" value="1"/>
</dbReference>
<dbReference type="Proteomes" id="UP000741360">
    <property type="component" value="Unassembled WGS sequence"/>
</dbReference>